<reference evidence="1 2" key="1">
    <citation type="submission" date="2021-06" db="EMBL/GenBank/DDBJ databases">
        <authorList>
            <person name="Palmer J.M."/>
        </authorList>
    </citation>
    <scope>NUCLEOTIDE SEQUENCE [LARGE SCALE GENOMIC DNA]</scope>
    <source>
        <strain evidence="1 2">AS_MEX2019</strain>
        <tissue evidence="1">Muscle</tissue>
    </source>
</reference>
<protein>
    <submittedName>
        <fullName evidence="1">Uncharacterized protein</fullName>
    </submittedName>
</protein>
<gene>
    <name evidence="1" type="ORF">AMECASPLE_018044</name>
</gene>
<accession>A0ABV0YPQ2</accession>
<evidence type="ECO:0000313" key="1">
    <source>
        <dbReference type="EMBL" id="MEQ2295781.1"/>
    </source>
</evidence>
<comment type="caution">
    <text evidence="1">The sequence shown here is derived from an EMBL/GenBank/DDBJ whole genome shotgun (WGS) entry which is preliminary data.</text>
</comment>
<feature type="non-terminal residue" evidence="1">
    <location>
        <position position="1"/>
    </location>
</feature>
<dbReference type="Proteomes" id="UP001469553">
    <property type="component" value="Unassembled WGS sequence"/>
</dbReference>
<dbReference type="EMBL" id="JAHRIP010039002">
    <property type="protein sequence ID" value="MEQ2295781.1"/>
    <property type="molecule type" value="Genomic_DNA"/>
</dbReference>
<evidence type="ECO:0000313" key="2">
    <source>
        <dbReference type="Proteomes" id="UP001469553"/>
    </source>
</evidence>
<sequence length="121" mass="13002">SWQRATDFKNHTEVVQQEIFGPAGTSDLHHLGGCCPLCGLEGDFGRCSSTANSSRPQLQIKGISIPPSLSNLNSGGFWSYNHLQKYTAPGQKQPIRVRRNVLAVSNTLVLHCGGGAAERGL</sequence>
<proteinExistence type="predicted"/>
<keyword evidence="2" id="KW-1185">Reference proteome</keyword>
<organism evidence="1 2">
    <name type="scientific">Ameca splendens</name>
    <dbReference type="NCBI Taxonomy" id="208324"/>
    <lineage>
        <taxon>Eukaryota</taxon>
        <taxon>Metazoa</taxon>
        <taxon>Chordata</taxon>
        <taxon>Craniata</taxon>
        <taxon>Vertebrata</taxon>
        <taxon>Euteleostomi</taxon>
        <taxon>Actinopterygii</taxon>
        <taxon>Neopterygii</taxon>
        <taxon>Teleostei</taxon>
        <taxon>Neoteleostei</taxon>
        <taxon>Acanthomorphata</taxon>
        <taxon>Ovalentaria</taxon>
        <taxon>Atherinomorphae</taxon>
        <taxon>Cyprinodontiformes</taxon>
        <taxon>Goodeidae</taxon>
        <taxon>Ameca</taxon>
    </lineage>
</organism>
<name>A0ABV0YPQ2_9TELE</name>